<dbReference type="AlphaFoldDB" id="A0A9C6WWV3"/>
<gene>
    <name evidence="2" type="primary">LOC127749655</name>
</gene>
<accession>A0A9C6WWV3</accession>
<reference evidence="2" key="1">
    <citation type="submission" date="2025-08" db="UniProtKB">
        <authorList>
            <consortium name="RefSeq"/>
        </authorList>
    </citation>
    <scope>IDENTIFICATION</scope>
    <source>
        <tissue evidence="2">Whole organism</tissue>
    </source>
</reference>
<dbReference type="GeneID" id="127749655"/>
<evidence type="ECO:0000313" key="1">
    <source>
        <dbReference type="Proteomes" id="UP000504606"/>
    </source>
</evidence>
<sequence>MMDHAVGLAHAVELGRQCPAVRVLKLASLRADESLAVPVHPPRDAPFRRLEEFHLYSGAGPVLEYVLLHALQLRRVSVTPGLPEEAAPAWTDATLRRILDVNPLAELASFSLACPCELTMDSVYSLLLGCPKLRALFDLNEWAVSQQQMCELQELVAVNNWDLEMGLL</sequence>
<evidence type="ECO:0000313" key="2">
    <source>
        <dbReference type="RefSeq" id="XP_052124666.1"/>
    </source>
</evidence>
<dbReference type="Proteomes" id="UP000504606">
    <property type="component" value="Unplaced"/>
</dbReference>
<keyword evidence="1" id="KW-1185">Reference proteome</keyword>
<proteinExistence type="predicted"/>
<organism evidence="1 2">
    <name type="scientific">Frankliniella occidentalis</name>
    <name type="common">Western flower thrips</name>
    <name type="synonym">Euthrips occidentalis</name>
    <dbReference type="NCBI Taxonomy" id="133901"/>
    <lineage>
        <taxon>Eukaryota</taxon>
        <taxon>Metazoa</taxon>
        <taxon>Ecdysozoa</taxon>
        <taxon>Arthropoda</taxon>
        <taxon>Hexapoda</taxon>
        <taxon>Insecta</taxon>
        <taxon>Pterygota</taxon>
        <taxon>Neoptera</taxon>
        <taxon>Paraneoptera</taxon>
        <taxon>Thysanoptera</taxon>
        <taxon>Terebrantia</taxon>
        <taxon>Thripoidea</taxon>
        <taxon>Thripidae</taxon>
        <taxon>Frankliniella</taxon>
    </lineage>
</organism>
<protein>
    <submittedName>
        <fullName evidence="2">Uncharacterized protein LOC127749655</fullName>
    </submittedName>
</protein>
<dbReference type="OrthoDB" id="16120at2759"/>
<dbReference type="RefSeq" id="XP_052124666.1">
    <property type="nucleotide sequence ID" value="XM_052268706.1"/>
</dbReference>
<dbReference type="KEGG" id="foc:127749655"/>
<name>A0A9C6WWV3_FRAOC</name>